<sequence length="59" mass="6800">MGILMILVGLFYIFLPKVAWYIEIGWKIKDSEPSDASLNFNRVLGVILCIVGIFYRILH</sequence>
<keyword evidence="1" id="KW-0812">Transmembrane</keyword>
<dbReference type="InterPro" id="IPR045679">
    <property type="entry name" value="DUF6199"/>
</dbReference>
<keyword evidence="4" id="KW-1185">Reference proteome</keyword>
<dbReference type="Pfam" id="PF19701">
    <property type="entry name" value="DUF6199"/>
    <property type="match status" value="1"/>
</dbReference>
<evidence type="ECO:0000256" key="1">
    <source>
        <dbReference type="SAM" id="Phobius"/>
    </source>
</evidence>
<evidence type="ECO:0000313" key="3">
    <source>
        <dbReference type="EMBL" id="BCN32870.1"/>
    </source>
</evidence>
<evidence type="ECO:0000259" key="2">
    <source>
        <dbReference type="Pfam" id="PF19701"/>
    </source>
</evidence>
<accession>A0A7R7EQG2</accession>
<dbReference type="EMBL" id="AP024169">
    <property type="protein sequence ID" value="BCN32870.1"/>
    <property type="molecule type" value="Genomic_DNA"/>
</dbReference>
<dbReference type="AlphaFoldDB" id="A0A7R7EQG2"/>
<keyword evidence="1" id="KW-0472">Membrane</keyword>
<organism evidence="3 4">
    <name type="scientific">Anaeromicropila herbilytica</name>
    <dbReference type="NCBI Taxonomy" id="2785025"/>
    <lineage>
        <taxon>Bacteria</taxon>
        <taxon>Bacillati</taxon>
        <taxon>Bacillota</taxon>
        <taxon>Clostridia</taxon>
        <taxon>Lachnospirales</taxon>
        <taxon>Lachnospiraceae</taxon>
        <taxon>Anaeromicropila</taxon>
    </lineage>
</organism>
<feature type="transmembrane region" description="Helical" evidence="1">
    <location>
        <begin position="6"/>
        <end position="26"/>
    </location>
</feature>
<protein>
    <recommendedName>
        <fullName evidence="2">DUF6199 domain-containing protein</fullName>
    </recommendedName>
</protein>
<dbReference type="KEGG" id="ahb:bsdtb5_41650"/>
<feature type="transmembrane region" description="Helical" evidence="1">
    <location>
        <begin position="38"/>
        <end position="58"/>
    </location>
</feature>
<evidence type="ECO:0000313" key="4">
    <source>
        <dbReference type="Proteomes" id="UP000595897"/>
    </source>
</evidence>
<gene>
    <name evidence="3" type="ORF">bsdtb5_41650</name>
</gene>
<dbReference type="RefSeq" id="WP_271713877.1">
    <property type="nucleotide sequence ID" value="NZ_AP024169.1"/>
</dbReference>
<reference evidence="3 4" key="1">
    <citation type="submission" date="2020-11" db="EMBL/GenBank/DDBJ databases">
        <title>Draft genome sequencing of a Lachnospiraceae strain isolated from anoxic soil subjected to BSD treatment.</title>
        <authorList>
            <person name="Uek A."/>
            <person name="Tonouchi A."/>
        </authorList>
    </citation>
    <scope>NUCLEOTIDE SEQUENCE [LARGE SCALE GENOMIC DNA]</scope>
    <source>
        <strain evidence="3 4">TB5</strain>
    </source>
</reference>
<name>A0A7R7EQG2_9FIRM</name>
<keyword evidence="1" id="KW-1133">Transmembrane helix</keyword>
<dbReference type="Proteomes" id="UP000595897">
    <property type="component" value="Chromosome"/>
</dbReference>
<proteinExistence type="predicted"/>
<feature type="domain" description="DUF6199" evidence="2">
    <location>
        <begin position="1"/>
        <end position="56"/>
    </location>
</feature>